<evidence type="ECO:0000313" key="1">
    <source>
        <dbReference type="EMBL" id="MFC5150161.1"/>
    </source>
</evidence>
<keyword evidence="2" id="KW-1185">Reference proteome</keyword>
<reference evidence="2" key="1">
    <citation type="journal article" date="2019" name="Int. J. Syst. Evol. Microbiol.">
        <title>The Global Catalogue of Microorganisms (GCM) 10K type strain sequencing project: providing services to taxonomists for standard genome sequencing and annotation.</title>
        <authorList>
            <consortium name="The Broad Institute Genomics Platform"/>
            <consortium name="The Broad Institute Genome Sequencing Center for Infectious Disease"/>
            <person name="Wu L."/>
            <person name="Ma J."/>
        </authorList>
    </citation>
    <scope>NUCLEOTIDE SEQUENCE [LARGE SCALE GENOMIC DNA]</scope>
    <source>
        <strain evidence="2">PCU 266</strain>
    </source>
</reference>
<organism evidence="1 2">
    <name type="scientific">Streptomyces amakusaensis</name>
    <dbReference type="NCBI Taxonomy" id="67271"/>
    <lineage>
        <taxon>Bacteria</taxon>
        <taxon>Bacillati</taxon>
        <taxon>Actinomycetota</taxon>
        <taxon>Actinomycetes</taxon>
        <taxon>Kitasatosporales</taxon>
        <taxon>Streptomycetaceae</taxon>
        <taxon>Streptomyces</taxon>
    </lineage>
</organism>
<protein>
    <submittedName>
        <fullName evidence="1">Uncharacterized protein</fullName>
    </submittedName>
</protein>
<accession>A0ABW0A8T9</accession>
<dbReference type="EMBL" id="JBHSKP010000001">
    <property type="protein sequence ID" value="MFC5150161.1"/>
    <property type="molecule type" value="Genomic_DNA"/>
</dbReference>
<gene>
    <name evidence="1" type="ORF">ACFPRH_00270</name>
</gene>
<name>A0ABW0A8T9_9ACTN</name>
<sequence>MRTTQVTPAEADAWIATLHLQHTEHGPDTSWTVRRTPASRPWTLHHPAFALEYAAEMLRELRRPPPESRR</sequence>
<dbReference type="RefSeq" id="WP_344472738.1">
    <property type="nucleotide sequence ID" value="NZ_BAAASB010000002.1"/>
</dbReference>
<dbReference type="Proteomes" id="UP001596160">
    <property type="component" value="Unassembled WGS sequence"/>
</dbReference>
<evidence type="ECO:0000313" key="2">
    <source>
        <dbReference type="Proteomes" id="UP001596160"/>
    </source>
</evidence>
<comment type="caution">
    <text evidence="1">The sequence shown here is derived from an EMBL/GenBank/DDBJ whole genome shotgun (WGS) entry which is preliminary data.</text>
</comment>
<proteinExistence type="predicted"/>